<comment type="caution">
    <text evidence="2">The sequence shown here is derived from an EMBL/GenBank/DDBJ whole genome shotgun (WGS) entry which is preliminary data.</text>
</comment>
<protein>
    <submittedName>
        <fullName evidence="2">Uncharacterized protein</fullName>
    </submittedName>
</protein>
<keyword evidence="1" id="KW-1133">Transmembrane helix</keyword>
<keyword evidence="3" id="KW-1185">Reference proteome</keyword>
<dbReference type="EMBL" id="BMMF01000015">
    <property type="protein sequence ID" value="GGK51088.1"/>
    <property type="molecule type" value="Genomic_DNA"/>
</dbReference>
<evidence type="ECO:0000313" key="3">
    <source>
        <dbReference type="Proteomes" id="UP000600449"/>
    </source>
</evidence>
<organism evidence="2 3">
    <name type="scientific">Salinarimonas ramus</name>
    <dbReference type="NCBI Taxonomy" id="690164"/>
    <lineage>
        <taxon>Bacteria</taxon>
        <taxon>Pseudomonadati</taxon>
        <taxon>Pseudomonadota</taxon>
        <taxon>Alphaproteobacteria</taxon>
        <taxon>Hyphomicrobiales</taxon>
        <taxon>Salinarimonadaceae</taxon>
        <taxon>Salinarimonas</taxon>
    </lineage>
</organism>
<keyword evidence="1" id="KW-0812">Transmembrane</keyword>
<evidence type="ECO:0000256" key="1">
    <source>
        <dbReference type="SAM" id="Phobius"/>
    </source>
</evidence>
<reference evidence="2 3" key="1">
    <citation type="journal article" date="2014" name="Int. J. Syst. Evol. Microbiol.">
        <title>Complete genome sequence of Corynebacterium casei LMG S-19264T (=DSM 44701T), isolated from a smear-ripened cheese.</title>
        <authorList>
            <consortium name="US DOE Joint Genome Institute (JGI-PGF)"/>
            <person name="Walter F."/>
            <person name="Albersmeier A."/>
            <person name="Kalinowski J."/>
            <person name="Ruckert C."/>
        </authorList>
    </citation>
    <scope>NUCLEOTIDE SEQUENCE [LARGE SCALE GENOMIC DNA]</scope>
    <source>
        <strain evidence="2 3">CGMCC 1.9161</strain>
    </source>
</reference>
<name>A0A917QHP1_9HYPH</name>
<dbReference type="Proteomes" id="UP000600449">
    <property type="component" value="Unassembled WGS sequence"/>
</dbReference>
<feature type="transmembrane region" description="Helical" evidence="1">
    <location>
        <begin position="70"/>
        <end position="89"/>
    </location>
</feature>
<evidence type="ECO:0000313" key="2">
    <source>
        <dbReference type="EMBL" id="GGK51088.1"/>
    </source>
</evidence>
<feature type="transmembrane region" description="Helical" evidence="1">
    <location>
        <begin position="44"/>
        <end position="63"/>
    </location>
</feature>
<keyword evidence="1" id="KW-0472">Membrane</keyword>
<sequence length="135" mass="14325">MTRNRFLGGFAVVFGLMTLFSGGMVLFGPTDARAAAGAVVPLVLWFNFASGFLYVIAGIGIFLSKSWGRLLAWLIVGALVVVMGAFGWHVLGGAPWETRTLGALTLRLVFWIVVASLARARATTGPGDRPADGLR</sequence>
<accession>A0A917QHP1</accession>
<feature type="transmembrane region" description="Helical" evidence="1">
    <location>
        <begin position="101"/>
        <end position="120"/>
    </location>
</feature>
<proteinExistence type="predicted"/>
<gene>
    <name evidence="2" type="ORF">GCM10011322_42700</name>
</gene>
<dbReference type="AlphaFoldDB" id="A0A917QHP1"/>
<dbReference type="RefSeq" id="WP_188915305.1">
    <property type="nucleotide sequence ID" value="NZ_BMMF01000015.1"/>
</dbReference>